<gene>
    <name evidence="7" type="primary">thrB</name>
    <name evidence="11" type="ORF">GGP71_001801</name>
</gene>
<evidence type="ECO:0000256" key="1">
    <source>
        <dbReference type="ARBA" id="ARBA00022605"/>
    </source>
</evidence>
<feature type="domain" description="GHMP kinase N-terminal" evidence="9">
    <location>
        <begin position="63"/>
        <end position="150"/>
    </location>
</feature>
<dbReference type="EMBL" id="JANUAU010000005">
    <property type="protein sequence ID" value="MCS3677873.1"/>
    <property type="molecule type" value="Genomic_DNA"/>
</dbReference>
<dbReference type="NCBIfam" id="TIGR00191">
    <property type="entry name" value="thrB"/>
    <property type="match status" value="1"/>
</dbReference>
<evidence type="ECO:0000256" key="4">
    <source>
        <dbReference type="ARBA" id="ARBA00022741"/>
    </source>
</evidence>
<evidence type="ECO:0000256" key="6">
    <source>
        <dbReference type="ARBA" id="ARBA00022840"/>
    </source>
</evidence>
<dbReference type="InterPro" id="IPR000870">
    <property type="entry name" value="Homoserine_kinase"/>
</dbReference>
<evidence type="ECO:0000259" key="10">
    <source>
        <dbReference type="Pfam" id="PF08544"/>
    </source>
</evidence>
<comment type="caution">
    <text evidence="11">The sequence shown here is derived from an EMBL/GenBank/DDBJ whole genome shotgun (WGS) entry which is preliminary data.</text>
</comment>
<keyword evidence="4 7" id="KW-0547">Nucleotide-binding</keyword>
<dbReference type="GO" id="GO:0005524">
    <property type="term" value="F:ATP binding"/>
    <property type="evidence" value="ECO:0007669"/>
    <property type="project" value="UniProtKB-UniRule"/>
</dbReference>
<evidence type="ECO:0000259" key="9">
    <source>
        <dbReference type="Pfam" id="PF00288"/>
    </source>
</evidence>
<protein>
    <recommendedName>
        <fullName evidence="7 8">Homoserine kinase</fullName>
        <shortName evidence="7">HK</shortName>
        <shortName evidence="7">HSK</shortName>
        <ecNumber evidence="7 8">2.7.1.39</ecNumber>
    </recommendedName>
</protein>
<comment type="function">
    <text evidence="7">Catalyzes the ATP-dependent phosphorylation of L-homoserine to L-homoserine phosphate.</text>
</comment>
<keyword evidence="6 7" id="KW-0067">ATP-binding</keyword>
<comment type="catalytic activity">
    <reaction evidence="7">
        <text>L-homoserine + ATP = O-phospho-L-homoserine + ADP + H(+)</text>
        <dbReference type="Rhea" id="RHEA:13985"/>
        <dbReference type="ChEBI" id="CHEBI:15378"/>
        <dbReference type="ChEBI" id="CHEBI:30616"/>
        <dbReference type="ChEBI" id="CHEBI:57476"/>
        <dbReference type="ChEBI" id="CHEBI:57590"/>
        <dbReference type="ChEBI" id="CHEBI:456216"/>
        <dbReference type="EC" id="2.7.1.39"/>
    </reaction>
</comment>
<evidence type="ECO:0000256" key="7">
    <source>
        <dbReference type="HAMAP-Rule" id="MF_00384"/>
    </source>
</evidence>
<evidence type="ECO:0000313" key="12">
    <source>
        <dbReference type="Proteomes" id="UP001155027"/>
    </source>
</evidence>
<name>A0A9X2Q1K1_9BACT</name>
<dbReference type="PANTHER" id="PTHR20861:SF1">
    <property type="entry name" value="HOMOSERINE KINASE"/>
    <property type="match status" value="1"/>
</dbReference>
<dbReference type="Proteomes" id="UP001155027">
    <property type="component" value="Unassembled WGS sequence"/>
</dbReference>
<dbReference type="SUPFAM" id="SSF54211">
    <property type="entry name" value="Ribosomal protein S5 domain 2-like"/>
    <property type="match status" value="1"/>
</dbReference>
<dbReference type="AlphaFoldDB" id="A0A9X2Q1K1"/>
<dbReference type="NCBIfam" id="NF002288">
    <property type="entry name" value="PRK01212.1-4"/>
    <property type="match status" value="1"/>
</dbReference>
<keyword evidence="1 7" id="KW-0028">Amino-acid biosynthesis</keyword>
<proteinExistence type="inferred from homology"/>
<dbReference type="GO" id="GO:0005737">
    <property type="term" value="C:cytoplasm"/>
    <property type="evidence" value="ECO:0007669"/>
    <property type="project" value="UniProtKB-SubCell"/>
</dbReference>
<evidence type="ECO:0000256" key="8">
    <source>
        <dbReference type="NCBIfam" id="TIGR00191"/>
    </source>
</evidence>
<dbReference type="PANTHER" id="PTHR20861">
    <property type="entry name" value="HOMOSERINE/4-DIPHOSPHOCYTIDYL-2-C-METHYL-D-ERYTHRITOL KINASE"/>
    <property type="match status" value="1"/>
</dbReference>
<organism evidence="11 12">
    <name type="scientific">Salinibacter ruber</name>
    <dbReference type="NCBI Taxonomy" id="146919"/>
    <lineage>
        <taxon>Bacteria</taxon>
        <taxon>Pseudomonadati</taxon>
        <taxon>Rhodothermota</taxon>
        <taxon>Rhodothermia</taxon>
        <taxon>Rhodothermales</taxon>
        <taxon>Salinibacteraceae</taxon>
        <taxon>Salinibacter</taxon>
    </lineage>
</organism>
<dbReference type="PRINTS" id="PR00958">
    <property type="entry name" value="HOMSERKINASE"/>
</dbReference>
<comment type="subcellular location">
    <subcellularLocation>
        <location evidence="7">Cytoplasm</location>
    </subcellularLocation>
</comment>
<dbReference type="Gene3D" id="3.30.70.890">
    <property type="entry name" value="GHMP kinase, C-terminal domain"/>
    <property type="match status" value="1"/>
</dbReference>
<keyword evidence="2 7" id="KW-0808">Transferase</keyword>
<dbReference type="HAMAP" id="MF_00384">
    <property type="entry name" value="Homoser_kinase"/>
    <property type="match status" value="1"/>
</dbReference>
<dbReference type="InterPro" id="IPR036554">
    <property type="entry name" value="GHMP_kinase_C_sf"/>
</dbReference>
<dbReference type="InterPro" id="IPR006204">
    <property type="entry name" value="GHMP_kinase_N_dom"/>
</dbReference>
<keyword evidence="7" id="KW-0963">Cytoplasm</keyword>
<feature type="domain" description="GHMP kinase C-terminal" evidence="10">
    <location>
        <begin position="212"/>
        <end position="288"/>
    </location>
</feature>
<dbReference type="SUPFAM" id="SSF55060">
    <property type="entry name" value="GHMP Kinase, C-terminal domain"/>
    <property type="match status" value="1"/>
</dbReference>
<comment type="similarity">
    <text evidence="7">Belongs to the GHMP kinase family. Homoserine kinase subfamily.</text>
</comment>
<dbReference type="InterPro" id="IPR014721">
    <property type="entry name" value="Ribsml_uS5_D2-typ_fold_subgr"/>
</dbReference>
<dbReference type="Pfam" id="PF08544">
    <property type="entry name" value="GHMP_kinases_C"/>
    <property type="match status" value="1"/>
</dbReference>
<dbReference type="Pfam" id="PF00288">
    <property type="entry name" value="GHMP_kinases_N"/>
    <property type="match status" value="1"/>
</dbReference>
<reference evidence="11" key="1">
    <citation type="submission" date="2022-08" db="EMBL/GenBank/DDBJ databases">
        <title>Genomic Encyclopedia of Type Strains, Phase V (KMG-V): Genome sequencing to study the core and pangenomes of soil and plant-associated prokaryotes.</title>
        <authorList>
            <person name="Whitman W."/>
        </authorList>
    </citation>
    <scope>NUCLEOTIDE SEQUENCE</scope>
    <source>
        <strain evidence="11">0</strain>
    </source>
</reference>
<evidence type="ECO:0000313" key="11">
    <source>
        <dbReference type="EMBL" id="MCS3677873.1"/>
    </source>
</evidence>
<accession>A0A9X2Q1K1</accession>
<dbReference type="Gene3D" id="3.30.230.10">
    <property type="match status" value="1"/>
</dbReference>
<dbReference type="RefSeq" id="WP_251963716.1">
    <property type="nucleotide sequence ID" value="NZ_CALTSL010000010.1"/>
</dbReference>
<dbReference type="InterPro" id="IPR020568">
    <property type="entry name" value="Ribosomal_Su5_D2-typ_SF"/>
</dbReference>
<feature type="binding site" evidence="7">
    <location>
        <begin position="91"/>
        <end position="101"/>
    </location>
    <ligand>
        <name>ATP</name>
        <dbReference type="ChEBI" id="CHEBI:30616"/>
    </ligand>
</feature>
<comment type="pathway">
    <text evidence="7">Amino-acid biosynthesis; L-threonine biosynthesis; L-threonine from L-aspartate: step 4/5.</text>
</comment>
<evidence type="ECO:0000256" key="5">
    <source>
        <dbReference type="ARBA" id="ARBA00022777"/>
    </source>
</evidence>
<dbReference type="GO" id="GO:0009088">
    <property type="term" value="P:threonine biosynthetic process"/>
    <property type="evidence" value="ECO:0007669"/>
    <property type="project" value="UniProtKB-UniRule"/>
</dbReference>
<evidence type="ECO:0000256" key="3">
    <source>
        <dbReference type="ARBA" id="ARBA00022697"/>
    </source>
</evidence>
<dbReference type="PIRSF" id="PIRSF000676">
    <property type="entry name" value="Homoser_kin"/>
    <property type="match status" value="1"/>
</dbReference>
<keyword evidence="3 7" id="KW-0791">Threonine biosynthesis</keyword>
<sequence>MDDEVTAFAPASMGNVAVGYDVLGGALSGLGDRVAVRRLETPTVRVGSITGRVPDLPTTPADNTATVALQSLRDAAGMNGGFEVSIEKGIPLGSGLGGSAASAVGAVVAGAELLSASWSQADLLPHALAGEAVASGDLHPDNVAPCLFGGLVLTREMDPPDVVPIPVPSDIRCVLVHPDRVLPTREARACLPDTIPLSESVRQTAHLGAFVAGCYRDDLALIGRALRDFIVEPHRAALVPGFPDVQDAARAHDALGCSLSGAGPTLFAWCEGPDQAERVRDAMVEAFAQHDVSTEAWISPIPSEGARVAARPPADSQAS</sequence>
<evidence type="ECO:0000256" key="2">
    <source>
        <dbReference type="ARBA" id="ARBA00022679"/>
    </source>
</evidence>
<keyword evidence="5 7" id="KW-0418">Kinase</keyword>
<dbReference type="InterPro" id="IPR013750">
    <property type="entry name" value="GHMP_kinase_C_dom"/>
</dbReference>
<dbReference type="EC" id="2.7.1.39" evidence="7 8"/>
<dbReference type="GO" id="GO:0004413">
    <property type="term" value="F:homoserine kinase activity"/>
    <property type="evidence" value="ECO:0007669"/>
    <property type="project" value="UniProtKB-UniRule"/>
</dbReference>